<keyword evidence="2" id="KW-0479">Metal-binding</keyword>
<dbReference type="Gene3D" id="3.30.160.60">
    <property type="entry name" value="Classic Zinc Finger"/>
    <property type="match status" value="4"/>
</dbReference>
<dbReference type="Pfam" id="PF00096">
    <property type="entry name" value="zf-C2H2"/>
    <property type="match status" value="1"/>
</dbReference>
<feature type="domain" description="C2H2-type" evidence="8">
    <location>
        <begin position="447"/>
        <end position="475"/>
    </location>
</feature>
<name>A0A553NQY9_TIGCA</name>
<dbReference type="STRING" id="6832.A0A553NQY9"/>
<evidence type="ECO:0000313" key="10">
    <source>
        <dbReference type="Proteomes" id="UP000318571"/>
    </source>
</evidence>
<dbReference type="PANTHER" id="PTHR16515">
    <property type="entry name" value="PR DOMAIN ZINC FINGER PROTEIN"/>
    <property type="match status" value="1"/>
</dbReference>
<evidence type="ECO:0000256" key="1">
    <source>
        <dbReference type="ARBA" id="ARBA00004123"/>
    </source>
</evidence>
<evidence type="ECO:0000259" key="8">
    <source>
        <dbReference type="PROSITE" id="PS50157"/>
    </source>
</evidence>
<comment type="caution">
    <text evidence="9">The sequence shown here is derived from an EMBL/GenBank/DDBJ whole genome shotgun (WGS) entry which is preliminary data.</text>
</comment>
<keyword evidence="4 7" id="KW-0863">Zinc-finger</keyword>
<dbReference type="EMBL" id="VCGU01000011">
    <property type="protein sequence ID" value="TRY67847.1"/>
    <property type="molecule type" value="Genomic_DNA"/>
</dbReference>
<dbReference type="AlphaFoldDB" id="A0A553NQY9"/>
<evidence type="ECO:0000256" key="5">
    <source>
        <dbReference type="ARBA" id="ARBA00022833"/>
    </source>
</evidence>
<dbReference type="SMART" id="SM00355">
    <property type="entry name" value="ZnF_C2H2"/>
    <property type="match status" value="9"/>
</dbReference>
<feature type="domain" description="C2H2-type" evidence="8">
    <location>
        <begin position="419"/>
        <end position="446"/>
    </location>
</feature>
<keyword evidence="3" id="KW-0677">Repeat</keyword>
<keyword evidence="5" id="KW-0862">Zinc</keyword>
<dbReference type="PROSITE" id="PS50157">
    <property type="entry name" value="ZINC_FINGER_C2H2_2"/>
    <property type="match status" value="5"/>
</dbReference>
<comment type="subcellular location">
    <subcellularLocation>
        <location evidence="1">Nucleus</location>
    </subcellularLocation>
</comment>
<gene>
    <name evidence="9" type="ORF">TCAL_13450</name>
</gene>
<dbReference type="InterPro" id="IPR050331">
    <property type="entry name" value="Zinc_finger"/>
</dbReference>
<evidence type="ECO:0000313" key="9">
    <source>
        <dbReference type="EMBL" id="TRY67847.1"/>
    </source>
</evidence>
<keyword evidence="6" id="KW-0539">Nucleus</keyword>
<sequence>MGSIARDVQSQLELLAGDVFHIHRVEQWIILTSNQFDLHLPDETGGPPFQSLHVLYNWQTQEFVCRTMGRCLERGSFDSLDQLAQFAQDTFQGKSACIGSGDFPASSDEHDQSYSIFDSDGACLRKKKRGRPSKRSCRLKSQPKYFPDTIEKQKVKIIYPKNVNHKPRADGKFECEYCGHAVTSRSGKTDHKKLNHGWGHFGCELCPTVYKEALDFIRHMMDAHVGVLEAMCPQCQQRVHFEGDEQVFEGHYSACVRSHRVSQNAKQIALRRENKPDPVQCTCDTCGRLFNTLETLKIHQRIHQGKGFVCKECGFWASHRSVLTSHMQKHEREKGTATELVCPHCAHVCLGESQYTNHIKRRHQPYQCTQCSEVCLGKRLLNIHNSEVHGANRCEICAMCFGTSNLLRRHKLTHLEPSFSCRFCPKMFKAERCLVNHERVHTGETPFKCRLCDYKCKSSATLSLHKKFKHNGGKRLRKPDDEDIDD</sequence>
<dbReference type="PROSITE" id="PS00028">
    <property type="entry name" value="ZINC_FINGER_C2H2_1"/>
    <property type="match status" value="7"/>
</dbReference>
<dbReference type="GO" id="GO:0010468">
    <property type="term" value="P:regulation of gene expression"/>
    <property type="evidence" value="ECO:0007669"/>
    <property type="project" value="TreeGrafter"/>
</dbReference>
<feature type="domain" description="C2H2-type" evidence="8">
    <location>
        <begin position="173"/>
        <end position="196"/>
    </location>
</feature>
<proteinExistence type="predicted"/>
<evidence type="ECO:0000256" key="2">
    <source>
        <dbReference type="ARBA" id="ARBA00022723"/>
    </source>
</evidence>
<evidence type="ECO:0000256" key="7">
    <source>
        <dbReference type="PROSITE-ProRule" id="PRU00042"/>
    </source>
</evidence>
<dbReference type="GO" id="GO:0008270">
    <property type="term" value="F:zinc ion binding"/>
    <property type="evidence" value="ECO:0007669"/>
    <property type="project" value="UniProtKB-KW"/>
</dbReference>
<organism evidence="9 10">
    <name type="scientific">Tigriopus californicus</name>
    <name type="common">Marine copepod</name>
    <dbReference type="NCBI Taxonomy" id="6832"/>
    <lineage>
        <taxon>Eukaryota</taxon>
        <taxon>Metazoa</taxon>
        <taxon>Ecdysozoa</taxon>
        <taxon>Arthropoda</taxon>
        <taxon>Crustacea</taxon>
        <taxon>Multicrustacea</taxon>
        <taxon>Hexanauplia</taxon>
        <taxon>Copepoda</taxon>
        <taxon>Harpacticoida</taxon>
        <taxon>Harpacticidae</taxon>
        <taxon>Tigriopus</taxon>
    </lineage>
</organism>
<keyword evidence="10" id="KW-1185">Reference proteome</keyword>
<feature type="domain" description="C2H2-type" evidence="8">
    <location>
        <begin position="308"/>
        <end position="335"/>
    </location>
</feature>
<dbReference type="GO" id="GO:0005634">
    <property type="term" value="C:nucleus"/>
    <property type="evidence" value="ECO:0007669"/>
    <property type="project" value="UniProtKB-SubCell"/>
</dbReference>
<evidence type="ECO:0000256" key="3">
    <source>
        <dbReference type="ARBA" id="ARBA00022737"/>
    </source>
</evidence>
<evidence type="ECO:0000256" key="6">
    <source>
        <dbReference type="ARBA" id="ARBA00023242"/>
    </source>
</evidence>
<dbReference type="SUPFAM" id="SSF57667">
    <property type="entry name" value="beta-beta-alpha zinc fingers"/>
    <property type="match status" value="4"/>
</dbReference>
<dbReference type="InterPro" id="IPR013087">
    <property type="entry name" value="Znf_C2H2_type"/>
</dbReference>
<feature type="domain" description="C2H2-type" evidence="8">
    <location>
        <begin position="281"/>
        <end position="308"/>
    </location>
</feature>
<protein>
    <recommendedName>
        <fullName evidence="8">C2H2-type domain-containing protein</fullName>
    </recommendedName>
</protein>
<dbReference type="InterPro" id="IPR036236">
    <property type="entry name" value="Znf_C2H2_sf"/>
</dbReference>
<reference evidence="9 10" key="1">
    <citation type="journal article" date="2018" name="Nat. Ecol. Evol.">
        <title>Genomic signatures of mitonuclear coevolution across populations of Tigriopus californicus.</title>
        <authorList>
            <person name="Barreto F.S."/>
            <person name="Watson E.T."/>
            <person name="Lima T.G."/>
            <person name="Willett C.S."/>
            <person name="Edmands S."/>
            <person name="Li W."/>
            <person name="Burton R.S."/>
        </authorList>
    </citation>
    <scope>NUCLEOTIDE SEQUENCE [LARGE SCALE GENOMIC DNA]</scope>
    <source>
        <strain evidence="9 10">San Diego</strain>
    </source>
</reference>
<accession>A0A553NQY9</accession>
<dbReference type="Proteomes" id="UP000318571">
    <property type="component" value="Chromosome 4"/>
</dbReference>
<dbReference type="PANTHER" id="PTHR16515:SF66">
    <property type="entry name" value="C2H2-TYPE DOMAIN-CONTAINING PROTEIN"/>
    <property type="match status" value="1"/>
</dbReference>
<evidence type="ECO:0000256" key="4">
    <source>
        <dbReference type="ARBA" id="ARBA00022771"/>
    </source>
</evidence>